<feature type="binding site" evidence="4">
    <location>
        <position position="329"/>
    </location>
    <ligand>
        <name>substrate</name>
    </ligand>
</feature>
<dbReference type="EC" id="5.4.99.27" evidence="4"/>
<keyword evidence="2 4" id="KW-0819">tRNA processing</keyword>
<accession>A0A506V7S5</accession>
<dbReference type="FunFam" id="3.30.2350.20:FF:000001">
    <property type="entry name" value="tRNA pseudouridine synthase D"/>
    <property type="match status" value="1"/>
</dbReference>
<dbReference type="InterPro" id="IPR020119">
    <property type="entry name" value="PsdUridine_synth_TruD_CS"/>
</dbReference>
<dbReference type="SUPFAM" id="SSF55120">
    <property type="entry name" value="Pseudouridine synthase"/>
    <property type="match status" value="1"/>
</dbReference>
<feature type="binding site" evidence="4">
    <location>
        <position position="128"/>
    </location>
    <ligand>
        <name>substrate</name>
    </ligand>
</feature>
<evidence type="ECO:0000313" key="7">
    <source>
        <dbReference type="Proteomes" id="UP000319523"/>
    </source>
</evidence>
<dbReference type="OrthoDB" id="1550679at2"/>
<dbReference type="AlphaFoldDB" id="A0A506V7S5"/>
<dbReference type="PANTHER" id="PTHR47811:SF1">
    <property type="entry name" value="TRNA PSEUDOURIDINE SYNTHASE D"/>
    <property type="match status" value="1"/>
</dbReference>
<feature type="active site" description="Nucleophile" evidence="4">
    <location>
        <position position="79"/>
    </location>
</feature>
<proteinExistence type="inferred from homology"/>
<dbReference type="InterPro" id="IPR011760">
    <property type="entry name" value="PsdUridine_synth_TruD_insert"/>
</dbReference>
<dbReference type="NCBIfam" id="NF002155">
    <property type="entry name" value="PRK00984.1-4"/>
    <property type="match status" value="1"/>
</dbReference>
<feature type="domain" description="TRUD" evidence="5">
    <location>
        <begin position="154"/>
        <end position="303"/>
    </location>
</feature>
<protein>
    <recommendedName>
        <fullName evidence="4">tRNA pseudouridine synthase D</fullName>
        <ecNumber evidence="4">5.4.99.27</ecNumber>
    </recommendedName>
    <alternativeName>
        <fullName evidence="4">tRNA pseudouridine(13) synthase</fullName>
    </alternativeName>
    <alternativeName>
        <fullName evidence="4">tRNA pseudouridylate synthase D</fullName>
    </alternativeName>
    <alternativeName>
        <fullName evidence="4">tRNA-uridine isomerase D</fullName>
    </alternativeName>
</protein>
<dbReference type="GO" id="GO:0031119">
    <property type="term" value="P:tRNA pseudouridine synthesis"/>
    <property type="evidence" value="ECO:0007669"/>
    <property type="project" value="UniProtKB-UniRule"/>
</dbReference>
<evidence type="ECO:0000256" key="1">
    <source>
        <dbReference type="ARBA" id="ARBA00007953"/>
    </source>
</evidence>
<evidence type="ECO:0000256" key="2">
    <source>
        <dbReference type="ARBA" id="ARBA00022694"/>
    </source>
</evidence>
<dbReference type="PROSITE" id="PS01268">
    <property type="entry name" value="UPF0024"/>
    <property type="match status" value="1"/>
</dbReference>
<evidence type="ECO:0000256" key="4">
    <source>
        <dbReference type="HAMAP-Rule" id="MF_01082"/>
    </source>
</evidence>
<dbReference type="GO" id="GO:0160150">
    <property type="term" value="F:tRNA pseudouridine(13) synthase activity"/>
    <property type="evidence" value="ECO:0007669"/>
    <property type="project" value="UniProtKB-EC"/>
</dbReference>
<dbReference type="InterPro" id="IPR050170">
    <property type="entry name" value="TruD_pseudoU_synthase"/>
</dbReference>
<comment type="similarity">
    <text evidence="1 4">Belongs to the pseudouridine synthase TruD family.</text>
</comment>
<dbReference type="GO" id="GO:0003723">
    <property type="term" value="F:RNA binding"/>
    <property type="evidence" value="ECO:0007669"/>
    <property type="project" value="InterPro"/>
</dbReference>
<name>A0A506V7S5_9GAMM</name>
<comment type="function">
    <text evidence="4">Responsible for synthesis of pseudouridine from uracil-13 in transfer RNAs.</text>
</comment>
<evidence type="ECO:0000256" key="3">
    <source>
        <dbReference type="ARBA" id="ARBA00023235"/>
    </source>
</evidence>
<gene>
    <name evidence="4 6" type="primary">truD</name>
    <name evidence="6" type="ORF">FKM52_12575</name>
</gene>
<dbReference type="InterPro" id="IPR001656">
    <property type="entry name" value="PsdUridine_synth_TruD"/>
</dbReference>
<dbReference type="InterPro" id="IPR043165">
    <property type="entry name" value="TruD_insert_sf"/>
</dbReference>
<dbReference type="InterPro" id="IPR042214">
    <property type="entry name" value="TruD_catalytic"/>
</dbReference>
<dbReference type="NCBIfam" id="TIGR00094">
    <property type="entry name" value="tRNA_TruD_broad"/>
    <property type="match status" value="1"/>
</dbReference>
<reference evidence="6 7" key="1">
    <citation type="submission" date="2019-06" db="EMBL/GenBank/DDBJ databases">
        <authorList>
            <person name="Yang Y."/>
        </authorList>
    </citation>
    <scope>NUCLEOTIDE SEQUENCE [LARGE SCALE GENOMIC DNA]</scope>
    <source>
        <strain evidence="6 7">BIT-26</strain>
    </source>
</reference>
<dbReference type="CDD" id="cd02575">
    <property type="entry name" value="PseudoU_synth_EcTruD"/>
    <property type="match status" value="1"/>
</dbReference>
<dbReference type="EMBL" id="VHQI01000007">
    <property type="protein sequence ID" value="TPW41586.1"/>
    <property type="molecule type" value="Genomic_DNA"/>
</dbReference>
<keyword evidence="7" id="KW-1185">Reference proteome</keyword>
<dbReference type="PROSITE" id="PS50984">
    <property type="entry name" value="TRUD"/>
    <property type="match status" value="1"/>
</dbReference>
<dbReference type="InterPro" id="IPR020103">
    <property type="entry name" value="PsdUridine_synth_cat_dom_sf"/>
</dbReference>
<comment type="catalytic activity">
    <reaction evidence="4">
        <text>uridine(13) in tRNA = pseudouridine(13) in tRNA</text>
        <dbReference type="Rhea" id="RHEA:42540"/>
        <dbReference type="Rhea" id="RHEA-COMP:10105"/>
        <dbReference type="Rhea" id="RHEA-COMP:10106"/>
        <dbReference type="ChEBI" id="CHEBI:65314"/>
        <dbReference type="ChEBI" id="CHEBI:65315"/>
        <dbReference type="EC" id="5.4.99.27"/>
    </reaction>
</comment>
<feature type="binding site" evidence="4">
    <location>
        <position position="26"/>
    </location>
    <ligand>
        <name>substrate</name>
    </ligand>
</feature>
<dbReference type="GO" id="GO:0005829">
    <property type="term" value="C:cytosol"/>
    <property type="evidence" value="ECO:0007669"/>
    <property type="project" value="TreeGrafter"/>
</dbReference>
<keyword evidence="3 4" id="KW-0413">Isomerase</keyword>
<evidence type="ECO:0000313" key="6">
    <source>
        <dbReference type="EMBL" id="TPW41586.1"/>
    </source>
</evidence>
<dbReference type="Pfam" id="PF01142">
    <property type="entry name" value="TruD"/>
    <property type="match status" value="2"/>
</dbReference>
<dbReference type="HAMAP" id="MF_01082">
    <property type="entry name" value="TruD"/>
    <property type="match status" value="1"/>
</dbReference>
<dbReference type="Gene3D" id="3.30.2340.10">
    <property type="entry name" value="TruD, insertion domain"/>
    <property type="match status" value="1"/>
</dbReference>
<comment type="caution">
    <text evidence="6">The sequence shown here is derived from an EMBL/GenBank/DDBJ whole genome shotgun (WGS) entry which is preliminary data.</text>
</comment>
<dbReference type="Gene3D" id="3.30.2350.20">
    <property type="entry name" value="TruD, catalytic domain"/>
    <property type="match status" value="1"/>
</dbReference>
<organism evidence="6 7">
    <name type="scientific">Mixta tenebrionis</name>
    <dbReference type="NCBI Taxonomy" id="2562439"/>
    <lineage>
        <taxon>Bacteria</taxon>
        <taxon>Pseudomonadati</taxon>
        <taxon>Pseudomonadota</taxon>
        <taxon>Gammaproteobacteria</taxon>
        <taxon>Enterobacterales</taxon>
        <taxon>Erwiniaceae</taxon>
        <taxon>Mixta</taxon>
    </lineage>
</organism>
<dbReference type="Proteomes" id="UP000319523">
    <property type="component" value="Unassembled WGS sequence"/>
</dbReference>
<dbReference type="RefSeq" id="WP_141176524.1">
    <property type="nucleotide sequence ID" value="NZ_JBHUFX010000006.1"/>
</dbReference>
<evidence type="ECO:0000259" key="5">
    <source>
        <dbReference type="PROSITE" id="PS50984"/>
    </source>
</evidence>
<sequence>MTLPEWQWLYGRPAIQGQLKASPEDFVVIEDLGYQADGEGEHLLVRLRKTGCNTRFVADALAKFAAIPPREVSFAGMKDRHAVTEQTFCLRLPGKETPDFSTFSLAGCEILQQARHKRKLRTGALAGNAFQLVLRHISDRAALEERLQRIASGGVPNYFGQQRFGIQGNNLDQAKRWASDAIRIRERSKRSFLLSAARSALFNQVVSDRLAQQGSLTQALPGDALQLTGRGSWFVAVAEELPQLQQRIDNNELRITAPLPGRGEWGSRDAALELEQQSLADDADLIALLERERVEAARRAMLVIPRDMRWSWRDDATLELSFWLPAGSFATSIVRELFEQEGNDADIAE</sequence>
<dbReference type="PANTHER" id="PTHR47811">
    <property type="entry name" value="TRNA PSEUDOURIDINE SYNTHASE D"/>
    <property type="match status" value="1"/>
</dbReference>